<feature type="domain" description="Ancillary SecYEG translocon subunit/Cell division coordinator CpoB TPR" evidence="2">
    <location>
        <begin position="20"/>
        <end position="184"/>
    </location>
</feature>
<organism evidence="3 4">
    <name type="scientific">Novosphingobium arvoryzae</name>
    <dbReference type="NCBI Taxonomy" id="1256514"/>
    <lineage>
        <taxon>Bacteria</taxon>
        <taxon>Pseudomonadati</taxon>
        <taxon>Pseudomonadota</taxon>
        <taxon>Alphaproteobacteria</taxon>
        <taxon>Sphingomonadales</taxon>
        <taxon>Sphingomonadaceae</taxon>
        <taxon>Novosphingobium</taxon>
    </lineage>
</organism>
<keyword evidence="1" id="KW-0812">Transmembrane</keyword>
<comment type="caution">
    <text evidence="3">The sequence shown here is derived from an EMBL/GenBank/DDBJ whole genome shotgun (WGS) entry which is preliminary data.</text>
</comment>
<keyword evidence="1" id="KW-0472">Membrane</keyword>
<keyword evidence="4" id="KW-1185">Reference proteome</keyword>
<dbReference type="EMBL" id="BMZD01000004">
    <property type="protein sequence ID" value="GGZ99064.1"/>
    <property type="molecule type" value="Genomic_DNA"/>
</dbReference>
<evidence type="ECO:0000256" key="1">
    <source>
        <dbReference type="SAM" id="Phobius"/>
    </source>
</evidence>
<dbReference type="InterPro" id="IPR018704">
    <property type="entry name" value="SecYEG/CpoB_TPR"/>
</dbReference>
<proteinExistence type="predicted"/>
<dbReference type="Pfam" id="PF09976">
    <property type="entry name" value="TPR_21"/>
    <property type="match status" value="1"/>
</dbReference>
<protein>
    <recommendedName>
        <fullName evidence="2">Ancillary SecYEG translocon subunit/Cell division coordinator CpoB TPR domain-containing protein</fullName>
    </recommendedName>
</protein>
<evidence type="ECO:0000313" key="3">
    <source>
        <dbReference type="EMBL" id="GGZ99064.1"/>
    </source>
</evidence>
<reference evidence="3" key="2">
    <citation type="submission" date="2020-09" db="EMBL/GenBank/DDBJ databases">
        <authorList>
            <person name="Sun Q."/>
            <person name="Kim S."/>
        </authorList>
    </citation>
    <scope>NUCLEOTIDE SEQUENCE</scope>
    <source>
        <strain evidence="3">KCTC 32422</strain>
    </source>
</reference>
<gene>
    <name evidence="3" type="ORF">GCM10011617_19340</name>
</gene>
<evidence type="ECO:0000313" key="4">
    <source>
        <dbReference type="Proteomes" id="UP000634139"/>
    </source>
</evidence>
<feature type="transmembrane region" description="Helical" evidence="1">
    <location>
        <begin position="21"/>
        <end position="43"/>
    </location>
</feature>
<name>A0A918VHY1_9SPHN</name>
<sequence length="228" mass="23765">MFLREVDEALREQQMVDIAKRYGKLIGGGIALLLAGLGGYLYWDHSVKQAAGEVSEKTTLVLDRLAAGPTSAGAALKDLEALKSEGSAGARANAAMLHAAALVQTGKAEEAAKEFAALAANPEAPQPLRDLAAIRELAIRFDAVPPQQVIDRLKPLAVPGNPWFGSAGELVGMAYLKQGKPDLAGPLFAAIGKDKDVPQSLASRMRQLAGQLGYESGDAAATVAPAQN</sequence>
<dbReference type="Proteomes" id="UP000634139">
    <property type="component" value="Unassembled WGS sequence"/>
</dbReference>
<keyword evidence="1" id="KW-1133">Transmembrane helix</keyword>
<evidence type="ECO:0000259" key="2">
    <source>
        <dbReference type="Pfam" id="PF09976"/>
    </source>
</evidence>
<reference evidence="3" key="1">
    <citation type="journal article" date="2014" name="Int. J. Syst. Evol. Microbiol.">
        <title>Complete genome sequence of Corynebacterium casei LMG S-19264T (=DSM 44701T), isolated from a smear-ripened cheese.</title>
        <authorList>
            <consortium name="US DOE Joint Genome Institute (JGI-PGF)"/>
            <person name="Walter F."/>
            <person name="Albersmeier A."/>
            <person name="Kalinowski J."/>
            <person name="Ruckert C."/>
        </authorList>
    </citation>
    <scope>NUCLEOTIDE SEQUENCE</scope>
    <source>
        <strain evidence="3">KCTC 32422</strain>
    </source>
</reference>
<dbReference type="AlphaFoldDB" id="A0A918VHY1"/>
<accession>A0A918VHY1</accession>